<dbReference type="InterPro" id="IPR023213">
    <property type="entry name" value="CAT-like_dom_sf"/>
</dbReference>
<dbReference type="InterPro" id="IPR020806">
    <property type="entry name" value="PKS_PP-bd"/>
</dbReference>
<sequence>MAVLPAVQDSGDFGLQAGKHKYAIELVAEIGRDSIHLRLKYQDAFLSEKQAHDVASTTKRAIILCLQSTLEDTVGNANMISERNKADLASWHSGTFPLATGFVHEVVRQRCFTDAAALAICAWDGELSYAELDDLSDRLAVQLVEKGARPGVFVPVCFEKSKWAIVASLGVLKAGAAFVPLDPSTPKERLENVLRHVEAEFVLASCDHANLFTATMMHCIVLSDVTIKQFPKPNMSISIPLRGSDPAYVLFTSGSTGTPKACLVDHSAFAGVSTHGVGMRMGPNSRVYQFASHAFGMALIDIYCALTLGATVCVPSEAERTGSLAQSMTRMQTTWAILTPSIIQSICPDDLPHLQTLVTAGEPLPRELMSLWAQRVHLVQGYGLTEWAGICAASEPLSPADSPGNVGRLPTSRMWLVDPEDPSRLVPVGAVGEMLLEGPCLAREYLKQPDETSMSFISPPSWRFEYPGPFPNRLYRSGDLMRYCDDGTCIYVGRKGTQVKIRGQRVELAEVEYNVRKSFPTTQNVIAELIVPRDDERPRLTVFLLLQSTNPLPANPDQHDSFLAPPSEAFRAYAETVRAALAAVLPRYMVPDLYIPLTRVPLTPTGKRSRRDLRRIGSEKTLAELTSYIHVQQVALMPRSSQEILLQGIFAQVLKRDPSTISVDDSFFHIGGDSIAGMQVSALCRKKGINISMQDLFRYRTIAALAPHVPVVDGMLVCDDAAIDNISPKNETMTQSYDHETFALSIPQEMFFASCGCVPHQASQRRVMRLTRLFDAETVRNAVVQLARWHPMLRARFTQSQTDEGTSKWQQRIAQHSPTVFAFLTIHVSSTRDIPHIVAEMQSSLHIEQGPIFTAALIYLASEQYVALVAHCLVVDEVSWAILSRDLDAMLQGQSPAVEPKTALSYERWCQSQQSRDRKGLLALVQAQRGEVPRGENSRRVSQMHFTLDKQVSAALVGNCNDVFRTVPIDIFHAALLVSYIRSFANATVPVILLERSDRQIQTKEASQTVGWLSKINQVSIDIDNEIDIVEAVRRAKDARLCTEATTLPRVAAEEDIEDRTVKPLTVLFRHDPHELYTPGQEGAVMLDRQLSIEKDTAIQVAACQPLASVDITVSCVQGCVQFTLQYQHQAMAFPEVQRWMQHYEQTLRDAVTQLTSMQTGYTLSDIALPSATYGNLQEVLRCSPMQQGILLSQARNPEFYRVQSFWKAHPPSNLPPGMLLARFRTAWNKVIARHAILRTIMVESRVHPGSFDQVVLKEAPPRIDGICLPRGDPIPVLRERSRLCDLPTDMPAHHLTICITTKEVYLGLTISHALIDAQSINIIMRDVGIAYDDKLPPQAPSYGKYIHYIQQLDLERSITYWTQYLDGVNPSLLPSLDYRRQVGEQQAPELKSLSLEVEAAPRLQQVCSKHGITISNLFQLAWGLTLHCYTGLDDICFGYLAAGRDIPLEELDDAVGPYVNMLICRIQLAGSETLSQLLQKNLTDFIDSSSSQHTPLGRILQSLSLSGPLFNTIISMRPPSHEVQKTSSLAIKPVWELDPTEFDLAINVDVSCDSVQVTMNYWSTTCSDEQAANLASTLHRSLSSILETPHLTPAQLDLFSDDCYAQLQELNAQSPERVEDSATDLIASHIRSQPGAAAVCAWDGKFTYGELGCLALQLATQLAAQGAGPEVFVPILFKKSRWAIVAILAVMQAGAAFVLLDPSHPIARLREICQQVHPPIVLCSVEHQEAAAELGDHLLVLGDGIEAPWHTSSNKLGPLEPSQPSHALYAVFTSGTTGKPKGVVVEHATFCSSAMAHGTLFALRPSSRVLQFSSFAFDVSICEILTTLCFGGCVCVPSEDERLNDLAGAISRLGANTAHFTASVLRLLLPEQVPSLEMVVATGEAMSAADVDQWANHVRLMCAYGPAECCIYTHVQSQIDRQADPRNIGYPTTGLAWLVDPKDHDRLAPLGSAGELVIEGPLVARGYLNHAGEPGEGFISEPRWRSRFSAGRHGAFYKTGDLARYGPKGSLRFIGRKDTQVKINGQRLELAEVEYNLQQAVSVVSDRPLDVLVDIVSFGNLASDPTLTAFVASRMMPCDYATVSMADLAKEVSSLVPSLRAHLHKLLPQYMIPRMYITLDKFPLGKTGKADRRRLREEACKACRKGVHAEIPGTVTVKRPPHNDAERKIQALVSRILGLPVNQVGLDDNFFLLGGDSMAAMKLVAAARSVGMMLSVKGVLQQPRLVDLVQGQGQHLQLPGSGDEGAAQPCHPLPGSESNEVGDSMRDTIASQMVFDASLIQDVLPTTEFQAETVCTWPATYFLITMHGCLDPRRLRVATQMLLDRHEILRTVFVRQETTDHIVQVVLQPIPVPFFEFPCDSEDLSSACELVCSMDSARGLPLGYLATQFTLFSQSANPKYHILAVRLSHAQYDGYCMPLLYRDLARLYGDDTHPLPPVTQYAAYIRHLTRAEKSKARQFWSHTLYASRVPTRLDELSLGAPAESLMPGSLIELTTNMAMPTPHNGITVASLMKSAAALILMSLCQTTDVVFCQVVSGRNVPLPGIETIVGVCANIVPVRVRARPRCTVQSFLGAVQEQHIEALDHEFLGLQEIRRYCTEWPMVSPFGCLIQHQSLDLSPEFSLSAKVECTTRVFGGAFERSYLHLVTIPRDNQLTVQLFAPPGLLDEPHCQRLLDRFCETALWLSSHPDRMVDEWDASI</sequence>
<dbReference type="PROSITE" id="PS00012">
    <property type="entry name" value="PHOSPHOPANTETHEINE"/>
    <property type="match status" value="1"/>
</dbReference>
<dbReference type="Gene3D" id="2.30.38.10">
    <property type="entry name" value="Luciferase, Domain 3"/>
    <property type="match status" value="1"/>
</dbReference>
<dbReference type="PANTHER" id="PTHR45527:SF16">
    <property type="entry name" value="NONRIBOSOMAL PEPTIDE SYNTHASE ATNA-RELATED"/>
    <property type="match status" value="1"/>
</dbReference>
<organism evidence="8 9">
    <name type="scientific">Neosartorya fischeri (strain ATCC 1020 / DSM 3700 / CBS 544.65 / FGSC A1164 / JCM 1740 / NRRL 181 / WB 181)</name>
    <name type="common">Aspergillus fischerianus</name>
    <dbReference type="NCBI Taxonomy" id="331117"/>
    <lineage>
        <taxon>Eukaryota</taxon>
        <taxon>Fungi</taxon>
        <taxon>Dikarya</taxon>
        <taxon>Ascomycota</taxon>
        <taxon>Pezizomycotina</taxon>
        <taxon>Eurotiomycetes</taxon>
        <taxon>Eurotiomycetidae</taxon>
        <taxon>Eurotiales</taxon>
        <taxon>Aspergillaceae</taxon>
        <taxon>Aspergillus</taxon>
        <taxon>Aspergillus subgen. Fumigati</taxon>
    </lineage>
</organism>
<dbReference type="SMART" id="SM00823">
    <property type="entry name" value="PKS_PP"/>
    <property type="match status" value="1"/>
</dbReference>
<dbReference type="Pfam" id="PF00550">
    <property type="entry name" value="PP-binding"/>
    <property type="match status" value="2"/>
</dbReference>
<dbReference type="Pfam" id="PF00501">
    <property type="entry name" value="AMP-binding"/>
    <property type="match status" value="2"/>
</dbReference>
<evidence type="ECO:0000256" key="2">
    <source>
        <dbReference type="ARBA" id="ARBA00022553"/>
    </source>
</evidence>
<dbReference type="InterPro" id="IPR042099">
    <property type="entry name" value="ANL_N_sf"/>
</dbReference>
<dbReference type="InterPro" id="IPR045851">
    <property type="entry name" value="AMP-bd_C_sf"/>
</dbReference>
<reference evidence="9" key="1">
    <citation type="journal article" date="2008" name="PLoS Genet.">
        <title>Genomic islands in the pathogenic filamentous fungus Aspergillus fumigatus.</title>
        <authorList>
            <person name="Fedorova N.D."/>
            <person name="Khaldi N."/>
            <person name="Joardar V.S."/>
            <person name="Maiti R."/>
            <person name="Amedeo P."/>
            <person name="Anderson M.J."/>
            <person name="Crabtree J."/>
            <person name="Silva J.C."/>
            <person name="Badger J.H."/>
            <person name="Albarraq A."/>
            <person name="Angiuoli S."/>
            <person name="Bussey H."/>
            <person name="Bowyer P."/>
            <person name="Cotty P.J."/>
            <person name="Dyer P.S."/>
            <person name="Egan A."/>
            <person name="Galens K."/>
            <person name="Fraser-Liggett C.M."/>
            <person name="Haas B.J."/>
            <person name="Inman J.M."/>
            <person name="Kent R."/>
            <person name="Lemieux S."/>
            <person name="Malavazi I."/>
            <person name="Orvis J."/>
            <person name="Roemer T."/>
            <person name="Ronning C.M."/>
            <person name="Sundaram J.P."/>
            <person name="Sutton G."/>
            <person name="Turner G."/>
            <person name="Venter J.C."/>
            <person name="White O.R."/>
            <person name="Whitty B.R."/>
            <person name="Youngman P."/>
            <person name="Wolfe K.H."/>
            <person name="Goldman G.H."/>
            <person name="Wortman J.R."/>
            <person name="Jiang B."/>
            <person name="Denning D.W."/>
            <person name="Nierman W.C."/>
        </authorList>
    </citation>
    <scope>NUCLEOTIDE SEQUENCE [LARGE SCALE GENOMIC DNA]</scope>
    <source>
        <strain evidence="9">ATCC 1020 / DSM 3700 / CBS 544.65 / FGSC A1164 / JCM 1740 / NRRL 181 / WB 181</strain>
    </source>
</reference>
<dbReference type="SUPFAM" id="SSF52777">
    <property type="entry name" value="CoA-dependent acyltransferases"/>
    <property type="match status" value="6"/>
</dbReference>
<dbReference type="InterPro" id="IPR010071">
    <property type="entry name" value="AA_adenyl_dom"/>
</dbReference>
<keyword evidence="4" id="KW-0677">Repeat</keyword>
<evidence type="ECO:0000313" key="9">
    <source>
        <dbReference type="Proteomes" id="UP000006702"/>
    </source>
</evidence>
<dbReference type="FunFam" id="3.30.300.30:FF:000015">
    <property type="entry name" value="Nonribosomal peptide synthase SidD"/>
    <property type="match status" value="2"/>
</dbReference>
<dbReference type="Proteomes" id="UP000006702">
    <property type="component" value="Unassembled WGS sequence"/>
</dbReference>
<dbReference type="STRING" id="331117.A1DNT2"/>
<dbReference type="RefSeq" id="XP_001258350.1">
    <property type="nucleotide sequence ID" value="XM_001258349.1"/>
</dbReference>
<dbReference type="Gene3D" id="1.10.1200.10">
    <property type="entry name" value="ACP-like"/>
    <property type="match status" value="2"/>
</dbReference>
<dbReference type="GO" id="GO:0031177">
    <property type="term" value="F:phosphopantetheine binding"/>
    <property type="evidence" value="ECO:0007669"/>
    <property type="project" value="InterPro"/>
</dbReference>
<dbReference type="PROSITE" id="PS00455">
    <property type="entry name" value="AMP_BINDING"/>
    <property type="match status" value="1"/>
</dbReference>
<dbReference type="Gene3D" id="3.30.300.30">
    <property type="match status" value="2"/>
</dbReference>
<dbReference type="Gene3D" id="3.30.559.30">
    <property type="entry name" value="Nonribosomal peptide synthetase, condensation domain"/>
    <property type="match status" value="3"/>
</dbReference>
<proteinExistence type="inferred from homology"/>
<dbReference type="Gene3D" id="3.40.50.980">
    <property type="match status" value="2"/>
</dbReference>
<keyword evidence="3" id="KW-0436">Ligase</keyword>
<keyword evidence="1" id="KW-0596">Phosphopantetheine</keyword>
<dbReference type="PROSITE" id="PS50075">
    <property type="entry name" value="CARRIER"/>
    <property type="match status" value="2"/>
</dbReference>
<dbReference type="VEuPathDB" id="FungiDB:NFIA_058030"/>
<dbReference type="GeneID" id="4584866"/>
<dbReference type="InterPro" id="IPR009081">
    <property type="entry name" value="PP-bd_ACP"/>
</dbReference>
<dbReference type="CDD" id="cd05918">
    <property type="entry name" value="A_NRPS_SidN3_like"/>
    <property type="match status" value="2"/>
</dbReference>
<dbReference type="CDD" id="cd19542">
    <property type="entry name" value="CT_NRPS-like"/>
    <property type="match status" value="2"/>
</dbReference>
<dbReference type="OrthoDB" id="416786at2759"/>
<accession>A1DNT2</accession>
<dbReference type="GO" id="GO:0016874">
    <property type="term" value="F:ligase activity"/>
    <property type="evidence" value="ECO:0007669"/>
    <property type="project" value="UniProtKB-KW"/>
</dbReference>
<dbReference type="Gene3D" id="3.40.50.12780">
    <property type="entry name" value="N-terminal domain of ligase-like"/>
    <property type="match status" value="1"/>
</dbReference>
<dbReference type="InterPro" id="IPR000873">
    <property type="entry name" value="AMP-dep_synth/lig_dom"/>
</dbReference>
<evidence type="ECO:0000313" key="8">
    <source>
        <dbReference type="EMBL" id="EAW16453.1"/>
    </source>
</evidence>
<evidence type="ECO:0000256" key="5">
    <source>
        <dbReference type="ARBA" id="ARBA00029454"/>
    </source>
</evidence>
<dbReference type="GO" id="GO:0043041">
    <property type="term" value="P:amino acid activation for nonribosomal peptide biosynthetic process"/>
    <property type="evidence" value="ECO:0007669"/>
    <property type="project" value="TreeGrafter"/>
</dbReference>
<dbReference type="InterPro" id="IPR036736">
    <property type="entry name" value="ACP-like_sf"/>
</dbReference>
<dbReference type="Gene3D" id="3.30.559.10">
    <property type="entry name" value="Chloramphenicol acetyltransferase-like domain"/>
    <property type="match status" value="3"/>
</dbReference>
<dbReference type="HOGENOM" id="CLU_000022_60_4_1"/>
<feature type="domain" description="Carrier" evidence="7">
    <location>
        <begin position="637"/>
        <end position="713"/>
    </location>
</feature>
<dbReference type="eggNOG" id="KOG1178">
    <property type="taxonomic scope" value="Eukaryota"/>
</dbReference>
<dbReference type="GO" id="GO:0005737">
    <property type="term" value="C:cytoplasm"/>
    <property type="evidence" value="ECO:0007669"/>
    <property type="project" value="TreeGrafter"/>
</dbReference>
<evidence type="ECO:0000256" key="1">
    <source>
        <dbReference type="ARBA" id="ARBA00022450"/>
    </source>
</evidence>
<dbReference type="GO" id="GO:0044550">
    <property type="term" value="P:secondary metabolite biosynthetic process"/>
    <property type="evidence" value="ECO:0007669"/>
    <property type="project" value="TreeGrafter"/>
</dbReference>
<dbReference type="PANTHER" id="PTHR45527">
    <property type="entry name" value="NONRIBOSOMAL PEPTIDE SYNTHETASE"/>
    <property type="match status" value="1"/>
</dbReference>
<feature type="domain" description="Carrier" evidence="7">
    <location>
        <begin position="2161"/>
        <end position="2237"/>
    </location>
</feature>
<dbReference type="InterPro" id="IPR020845">
    <property type="entry name" value="AMP-binding_CS"/>
</dbReference>
<keyword evidence="2" id="KW-0597">Phosphoprotein</keyword>
<name>A1DNT2_NEOFI</name>
<evidence type="ECO:0000256" key="4">
    <source>
        <dbReference type="ARBA" id="ARBA00022737"/>
    </source>
</evidence>
<feature type="region of interest" description="Disordered" evidence="6">
    <location>
        <begin position="2232"/>
        <end position="2264"/>
    </location>
</feature>
<dbReference type="FunFam" id="3.30.559.30:FF:000005">
    <property type="entry name" value="Nonribosomal peptide synthase Pes1"/>
    <property type="match status" value="1"/>
</dbReference>
<comment type="similarity">
    <text evidence="5">Belongs to the NRP synthetase family.</text>
</comment>
<dbReference type="OMA" id="ERSAWAI"/>
<keyword evidence="9" id="KW-1185">Reference proteome</keyword>
<evidence type="ECO:0000256" key="6">
    <source>
        <dbReference type="SAM" id="MobiDB-lite"/>
    </source>
</evidence>
<evidence type="ECO:0000256" key="3">
    <source>
        <dbReference type="ARBA" id="ARBA00022598"/>
    </source>
</evidence>
<evidence type="ECO:0000259" key="7">
    <source>
        <dbReference type="PROSITE" id="PS50075"/>
    </source>
</evidence>
<dbReference type="SUPFAM" id="SSF47336">
    <property type="entry name" value="ACP-like"/>
    <property type="match status" value="2"/>
</dbReference>
<dbReference type="Pfam" id="PF00668">
    <property type="entry name" value="Condensation"/>
    <property type="match status" value="3"/>
</dbReference>
<dbReference type="SUPFAM" id="SSF56801">
    <property type="entry name" value="Acetyl-CoA synthetase-like"/>
    <property type="match status" value="2"/>
</dbReference>
<dbReference type="FunFam" id="3.40.50.12780:FF:000014">
    <property type="entry name" value="Nonribosomal peptide synthetase 1"/>
    <property type="match status" value="1"/>
</dbReference>
<dbReference type="NCBIfam" id="TIGR01733">
    <property type="entry name" value="AA-adenyl-dom"/>
    <property type="match status" value="2"/>
</dbReference>
<dbReference type="EMBL" id="DS027698">
    <property type="protein sequence ID" value="EAW16453.1"/>
    <property type="molecule type" value="Genomic_DNA"/>
</dbReference>
<dbReference type="InterPro" id="IPR001242">
    <property type="entry name" value="Condensation_dom"/>
</dbReference>
<dbReference type="SMART" id="SM01294">
    <property type="entry name" value="PKS_PP_betabranch"/>
    <property type="match status" value="1"/>
</dbReference>
<protein>
    <submittedName>
        <fullName evidence="8">Nonribosomal peptide synthase, putative</fullName>
    </submittedName>
</protein>
<dbReference type="KEGG" id="nfi:NFIA_058030"/>
<dbReference type="InterPro" id="IPR006162">
    <property type="entry name" value="Ppantetheine_attach_site"/>
</dbReference>
<gene>
    <name evidence="8" type="ORF">NFIA_058030</name>
</gene>